<evidence type="ECO:0000256" key="1">
    <source>
        <dbReference type="ARBA" id="ARBA00022729"/>
    </source>
</evidence>
<reference evidence="5" key="1">
    <citation type="journal article" date="2019" name="Int. J. Syst. Evol. Microbiol.">
        <title>The Global Catalogue of Microorganisms (GCM) 10K type strain sequencing project: providing services to taxonomists for standard genome sequencing and annotation.</title>
        <authorList>
            <consortium name="The Broad Institute Genomics Platform"/>
            <consortium name="The Broad Institute Genome Sequencing Center for Infectious Disease"/>
            <person name="Wu L."/>
            <person name="Ma J."/>
        </authorList>
    </citation>
    <scope>NUCLEOTIDE SEQUENCE [LARGE SCALE GENOMIC DNA]</scope>
    <source>
        <strain evidence="5">NBRC 100033</strain>
    </source>
</reference>
<protein>
    <submittedName>
        <fullName evidence="4">Peptide ABC transporter substrate-binding protein</fullName>
    </submittedName>
</protein>
<organism evidence="4 5">
    <name type="scientific">Marinospirillum insulare</name>
    <dbReference type="NCBI Taxonomy" id="217169"/>
    <lineage>
        <taxon>Bacteria</taxon>
        <taxon>Pseudomonadati</taxon>
        <taxon>Pseudomonadota</taxon>
        <taxon>Gammaproteobacteria</taxon>
        <taxon>Oceanospirillales</taxon>
        <taxon>Oceanospirillaceae</taxon>
        <taxon>Marinospirillum</taxon>
    </lineage>
</organism>
<evidence type="ECO:0000256" key="2">
    <source>
        <dbReference type="SAM" id="SignalP"/>
    </source>
</evidence>
<sequence length="527" mass="58808">MRNRILTQALLITSLLLPSVAFAKNNLTIADTQGDWGVLAPFLHSARGPGFVYTSFVFDSLIWKDANGQLQPLLAKSWRYNAPSQCYEFELHPKANWQDGQAVTAEDVVFSFNYLKEHNYRFVDLKPIKAVTQLRQQGKHQSQGEVVEVCMAQDYAPFLTNIAASLPIIPKHIYKGIANPLQFNQQPAATGSGAYKMFEYNRAKGYYRLKAHTNYHLGVPAYDEVRIVRMSPQAALSAMKNKQVDAISLPQPLVKLYQDAGFKVIKKLSNHPTRLLFNHQNLFADVNRRQGLAYLIDRQALVDIAYRGVAEVARVGYRQAVSDALSHAYLKDPTTAQSLLTASGWRLTPQGQWLDAASKPLTLRLLATPNAELLAVTLANQLEQAGFSITLKLEPDLQLAERLAQSEFDLALLSSSHEGDPDRFRLMLTGQQQRGDGYLADKSLLTLLDEQQQTLDTDKRAALLLEAEKIYSQQLPSFPLVNAMNFVAFNPAKVNIQFTQGGIALGIPLPYNKTTLFFKSAVNGLKE</sequence>
<dbReference type="EMBL" id="BSOR01000011">
    <property type="protein sequence ID" value="GLR63073.1"/>
    <property type="molecule type" value="Genomic_DNA"/>
</dbReference>
<dbReference type="InterPro" id="IPR030678">
    <property type="entry name" value="Peptide/Ni-bd"/>
</dbReference>
<name>A0ABQ5ZVL6_9GAMM</name>
<dbReference type="PANTHER" id="PTHR30290">
    <property type="entry name" value="PERIPLASMIC BINDING COMPONENT OF ABC TRANSPORTER"/>
    <property type="match status" value="1"/>
</dbReference>
<dbReference type="InterPro" id="IPR000914">
    <property type="entry name" value="SBP_5_dom"/>
</dbReference>
<feature type="domain" description="Solute-binding protein family 5" evidence="3">
    <location>
        <begin position="70"/>
        <end position="433"/>
    </location>
</feature>
<proteinExistence type="predicted"/>
<dbReference type="PANTHER" id="PTHR30290:SF64">
    <property type="entry name" value="ABC TRANSPORTER PERIPLASMIC BINDING PROTEIN"/>
    <property type="match status" value="1"/>
</dbReference>
<accession>A0ABQ5ZVL6</accession>
<dbReference type="Proteomes" id="UP001156682">
    <property type="component" value="Unassembled WGS sequence"/>
</dbReference>
<dbReference type="RefSeq" id="WP_027850194.1">
    <property type="nucleotide sequence ID" value="NZ_BSOR01000011.1"/>
</dbReference>
<gene>
    <name evidence="4" type="ORF">GCM10007878_05080</name>
</gene>
<dbReference type="Gene3D" id="3.10.105.10">
    <property type="entry name" value="Dipeptide-binding Protein, Domain 3"/>
    <property type="match status" value="1"/>
</dbReference>
<feature type="signal peptide" evidence="2">
    <location>
        <begin position="1"/>
        <end position="23"/>
    </location>
</feature>
<dbReference type="InterPro" id="IPR039424">
    <property type="entry name" value="SBP_5"/>
</dbReference>
<dbReference type="PIRSF" id="PIRSF002741">
    <property type="entry name" value="MppA"/>
    <property type="match status" value="1"/>
</dbReference>
<dbReference type="Pfam" id="PF00496">
    <property type="entry name" value="SBP_bac_5"/>
    <property type="match status" value="1"/>
</dbReference>
<keyword evidence="5" id="KW-1185">Reference proteome</keyword>
<keyword evidence="1 2" id="KW-0732">Signal</keyword>
<evidence type="ECO:0000259" key="3">
    <source>
        <dbReference type="Pfam" id="PF00496"/>
    </source>
</evidence>
<dbReference type="Gene3D" id="3.90.76.10">
    <property type="entry name" value="Dipeptide-binding Protein, Domain 1"/>
    <property type="match status" value="1"/>
</dbReference>
<dbReference type="Gene3D" id="3.40.190.10">
    <property type="entry name" value="Periplasmic binding protein-like II"/>
    <property type="match status" value="1"/>
</dbReference>
<evidence type="ECO:0000313" key="5">
    <source>
        <dbReference type="Proteomes" id="UP001156682"/>
    </source>
</evidence>
<evidence type="ECO:0000313" key="4">
    <source>
        <dbReference type="EMBL" id="GLR63073.1"/>
    </source>
</evidence>
<feature type="chain" id="PRO_5046148046" evidence="2">
    <location>
        <begin position="24"/>
        <end position="527"/>
    </location>
</feature>
<dbReference type="SUPFAM" id="SSF53850">
    <property type="entry name" value="Periplasmic binding protein-like II"/>
    <property type="match status" value="1"/>
</dbReference>
<comment type="caution">
    <text evidence="4">The sequence shown here is derived from an EMBL/GenBank/DDBJ whole genome shotgun (WGS) entry which is preliminary data.</text>
</comment>